<dbReference type="EMBL" id="CM047946">
    <property type="protein sequence ID" value="KAI9897912.1"/>
    <property type="molecule type" value="Genomic_DNA"/>
</dbReference>
<keyword evidence="2" id="KW-1185">Reference proteome</keyword>
<comment type="caution">
    <text evidence="1">The sequence shown here is derived from an EMBL/GenBank/DDBJ whole genome shotgun (WGS) entry which is preliminary data.</text>
</comment>
<evidence type="ECO:0000313" key="2">
    <source>
        <dbReference type="Proteomes" id="UP001163324"/>
    </source>
</evidence>
<dbReference type="Proteomes" id="UP001163324">
    <property type="component" value="Chromosome 7"/>
</dbReference>
<evidence type="ECO:0000313" key="1">
    <source>
        <dbReference type="EMBL" id="KAI9897912.1"/>
    </source>
</evidence>
<protein>
    <submittedName>
        <fullName evidence="1">Uncharacterized protein</fullName>
    </submittedName>
</protein>
<reference evidence="1" key="1">
    <citation type="submission" date="2022-10" db="EMBL/GenBank/DDBJ databases">
        <title>Complete Genome of Trichothecium roseum strain YXFP-22015, a Plant Pathogen Isolated from Citrus.</title>
        <authorList>
            <person name="Wang Y."/>
            <person name="Zhu L."/>
        </authorList>
    </citation>
    <scope>NUCLEOTIDE SEQUENCE</scope>
    <source>
        <strain evidence="1">YXFP-22015</strain>
    </source>
</reference>
<accession>A0ACC0UWL3</accession>
<organism evidence="1 2">
    <name type="scientific">Trichothecium roseum</name>
    <dbReference type="NCBI Taxonomy" id="47278"/>
    <lineage>
        <taxon>Eukaryota</taxon>
        <taxon>Fungi</taxon>
        <taxon>Dikarya</taxon>
        <taxon>Ascomycota</taxon>
        <taxon>Pezizomycotina</taxon>
        <taxon>Sordariomycetes</taxon>
        <taxon>Hypocreomycetidae</taxon>
        <taxon>Hypocreales</taxon>
        <taxon>Hypocreales incertae sedis</taxon>
        <taxon>Trichothecium</taxon>
    </lineage>
</organism>
<proteinExistence type="predicted"/>
<sequence length="377" mass="42240">MAFDLSKLSPAEQEKILSGPALPPPENAESNFDNPPNRSIIPEAVIPICLILVISTLLLRAYSRFVVLKTVRLGDLLIFLAFVTYVGYIYCIYDVVRDVGFFVHQWNITVRHMSDVQYILHIGAGFYTFTLLFSKAAILLQWLEIFSPKGTHRPFFWICHILLWINILFYVSALVAGNLICMPFQRIYDKTVAGYCWNGRPLNLAIGSFNVISDFLLLLLPQRAIWTLNMPTKKKAGIALIFAIGIIACASASLRLGLTVGYSTDPDWLYRVAGLSMGCVVEMTCILLVYCMPGIPAAFKNSTILGTFFRSFRSSLRSISRLRSRSGSVSNMSGHDAKKHSRQDGWQEMELDQISVGQAHPAGVYPEESVERLQARV</sequence>
<name>A0ACC0UWL3_9HYPO</name>
<gene>
    <name evidence="1" type="ORF">N3K66_007768</name>
</gene>